<accession>A0A699TJT1</accession>
<gene>
    <name evidence="1" type="ORF">Tci_882924</name>
</gene>
<evidence type="ECO:0000313" key="1">
    <source>
        <dbReference type="EMBL" id="GFD10955.1"/>
    </source>
</evidence>
<proteinExistence type="predicted"/>
<reference evidence="1" key="1">
    <citation type="journal article" date="2019" name="Sci. Rep.">
        <title>Draft genome of Tanacetum cinerariifolium, the natural source of mosquito coil.</title>
        <authorList>
            <person name="Yamashiro T."/>
            <person name="Shiraishi A."/>
            <person name="Satake H."/>
            <person name="Nakayama K."/>
        </authorList>
    </citation>
    <scope>NUCLEOTIDE SEQUENCE</scope>
</reference>
<protein>
    <submittedName>
        <fullName evidence="1">Uncharacterized protein</fullName>
    </submittedName>
</protein>
<dbReference type="AlphaFoldDB" id="A0A699TJT1"/>
<name>A0A699TJT1_TANCI</name>
<sequence length="164" mass="18226">HVSGNDVGRTNVYVSTSTTTGPGLVNDSLIINEPVMDASLKDTDVLTRRIETRECYEEEDIDCKFFCFPTLLSYTSVPHENNPTIVTCDHMGSNSTYGTNDSIPNVNNGLFNSLKKYLPKAIQSFLEKFLADMSNLADNTFREEQLANKDTSYVPSLDTPIVQS</sequence>
<organism evidence="1">
    <name type="scientific">Tanacetum cinerariifolium</name>
    <name type="common">Dalmatian daisy</name>
    <name type="synonym">Chrysanthemum cinerariifolium</name>
    <dbReference type="NCBI Taxonomy" id="118510"/>
    <lineage>
        <taxon>Eukaryota</taxon>
        <taxon>Viridiplantae</taxon>
        <taxon>Streptophyta</taxon>
        <taxon>Embryophyta</taxon>
        <taxon>Tracheophyta</taxon>
        <taxon>Spermatophyta</taxon>
        <taxon>Magnoliopsida</taxon>
        <taxon>eudicotyledons</taxon>
        <taxon>Gunneridae</taxon>
        <taxon>Pentapetalae</taxon>
        <taxon>asterids</taxon>
        <taxon>campanulids</taxon>
        <taxon>Asterales</taxon>
        <taxon>Asteraceae</taxon>
        <taxon>Asteroideae</taxon>
        <taxon>Anthemideae</taxon>
        <taxon>Anthemidinae</taxon>
        <taxon>Tanacetum</taxon>
    </lineage>
</organism>
<feature type="non-terminal residue" evidence="1">
    <location>
        <position position="1"/>
    </location>
</feature>
<dbReference type="EMBL" id="BKCJ011255913">
    <property type="protein sequence ID" value="GFD10955.1"/>
    <property type="molecule type" value="Genomic_DNA"/>
</dbReference>
<comment type="caution">
    <text evidence="1">The sequence shown here is derived from an EMBL/GenBank/DDBJ whole genome shotgun (WGS) entry which is preliminary data.</text>
</comment>